<dbReference type="Pfam" id="PF13499">
    <property type="entry name" value="EF-hand_7"/>
    <property type="match status" value="2"/>
</dbReference>
<dbReference type="InterPro" id="IPR018247">
    <property type="entry name" value="EF_Hand_1_Ca_BS"/>
</dbReference>
<gene>
    <name evidence="7" type="ORF">CCACVL1_30767</name>
</gene>
<evidence type="ECO:0000313" key="8">
    <source>
        <dbReference type="Proteomes" id="UP000188268"/>
    </source>
</evidence>
<dbReference type="GO" id="GO:0005509">
    <property type="term" value="F:calcium ion binding"/>
    <property type="evidence" value="ECO:0007669"/>
    <property type="project" value="InterPro"/>
</dbReference>
<evidence type="ECO:0000313" key="7">
    <source>
        <dbReference type="EMBL" id="OMO49897.1"/>
    </source>
</evidence>
<dbReference type="FunFam" id="1.10.238.10:FF:000275">
    <property type="entry name" value="Probable calcium-binding protein CML27"/>
    <property type="match status" value="1"/>
</dbReference>
<evidence type="ECO:0000256" key="3">
    <source>
        <dbReference type="ARBA" id="ARBA00022737"/>
    </source>
</evidence>
<organism evidence="7 8">
    <name type="scientific">Corchorus capsularis</name>
    <name type="common">Jute</name>
    <dbReference type="NCBI Taxonomy" id="210143"/>
    <lineage>
        <taxon>Eukaryota</taxon>
        <taxon>Viridiplantae</taxon>
        <taxon>Streptophyta</taxon>
        <taxon>Embryophyta</taxon>
        <taxon>Tracheophyta</taxon>
        <taxon>Spermatophyta</taxon>
        <taxon>Magnoliopsida</taxon>
        <taxon>eudicotyledons</taxon>
        <taxon>Gunneridae</taxon>
        <taxon>Pentapetalae</taxon>
        <taxon>rosids</taxon>
        <taxon>malvids</taxon>
        <taxon>Malvales</taxon>
        <taxon>Malvaceae</taxon>
        <taxon>Grewioideae</taxon>
        <taxon>Apeibeae</taxon>
        <taxon>Corchorus</taxon>
    </lineage>
</organism>
<comment type="caution">
    <text evidence="7">The sequence shown here is derived from an EMBL/GenBank/DDBJ whole genome shotgun (WGS) entry which is preliminary data.</text>
</comment>
<evidence type="ECO:0000256" key="1">
    <source>
        <dbReference type="ARBA" id="ARBA00003291"/>
    </source>
</evidence>
<dbReference type="OMA" id="ELRLIMY"/>
<dbReference type="OrthoDB" id="26525at2759"/>
<dbReference type="CDD" id="cd00051">
    <property type="entry name" value="EFh"/>
    <property type="match status" value="2"/>
</dbReference>
<protein>
    <submittedName>
        <fullName evidence="7">Calcium-binding EF-hand</fullName>
    </submittedName>
</protein>
<feature type="domain" description="EF-hand" evidence="6">
    <location>
        <begin position="21"/>
        <end position="56"/>
    </location>
</feature>
<comment type="function">
    <text evidence="1">Potential calcium sensor.</text>
</comment>
<dbReference type="Proteomes" id="UP000188268">
    <property type="component" value="Unassembled WGS sequence"/>
</dbReference>
<dbReference type="InterPro" id="IPR011992">
    <property type="entry name" value="EF-hand-dom_pair"/>
</dbReference>
<feature type="domain" description="EF-hand" evidence="6">
    <location>
        <begin position="57"/>
        <end position="92"/>
    </location>
</feature>
<keyword evidence="2" id="KW-0479">Metal-binding</keyword>
<dbReference type="SMART" id="SM00054">
    <property type="entry name" value="EFh"/>
    <property type="match status" value="4"/>
</dbReference>
<dbReference type="STRING" id="210143.A0A1R3FVL2"/>
<dbReference type="Gramene" id="OMO49897">
    <property type="protein sequence ID" value="OMO49897"/>
    <property type="gene ID" value="CCACVL1_30767"/>
</dbReference>
<evidence type="ECO:0000256" key="2">
    <source>
        <dbReference type="ARBA" id="ARBA00022723"/>
    </source>
</evidence>
<dbReference type="InterPro" id="IPR002048">
    <property type="entry name" value="EF_hand_dom"/>
</dbReference>
<reference evidence="7 8" key="1">
    <citation type="submission" date="2013-09" db="EMBL/GenBank/DDBJ databases">
        <title>Corchorus capsularis genome sequencing.</title>
        <authorList>
            <person name="Alam M."/>
            <person name="Haque M.S."/>
            <person name="Islam M.S."/>
            <person name="Emdad E.M."/>
            <person name="Islam M.M."/>
            <person name="Ahmed B."/>
            <person name="Halim A."/>
            <person name="Hossen Q.M.M."/>
            <person name="Hossain M.Z."/>
            <person name="Ahmed R."/>
            <person name="Khan M.M."/>
            <person name="Islam R."/>
            <person name="Rashid M.M."/>
            <person name="Khan S.A."/>
            <person name="Rahman M.S."/>
            <person name="Alam M."/>
        </authorList>
    </citation>
    <scope>NUCLEOTIDE SEQUENCE [LARGE SCALE GENOMIC DNA]</scope>
    <source>
        <strain evidence="8">cv. CVL-1</strain>
        <tissue evidence="7">Whole seedling</tissue>
    </source>
</reference>
<dbReference type="PANTHER" id="PTHR10891">
    <property type="entry name" value="EF-HAND CALCIUM-BINDING DOMAIN CONTAINING PROTEIN"/>
    <property type="match status" value="1"/>
</dbReference>
<keyword evidence="4" id="KW-0106">Calcium</keyword>
<name>A0A1R3FVL2_COCAP</name>
<feature type="domain" description="EF-hand" evidence="6">
    <location>
        <begin position="94"/>
        <end position="129"/>
    </location>
</feature>
<evidence type="ECO:0000256" key="4">
    <source>
        <dbReference type="ARBA" id="ARBA00022837"/>
    </source>
</evidence>
<dbReference type="PROSITE" id="PS50222">
    <property type="entry name" value="EF_HAND_2"/>
    <property type="match status" value="4"/>
</dbReference>
<dbReference type="Gene3D" id="1.10.238.10">
    <property type="entry name" value="EF-hand"/>
    <property type="match status" value="2"/>
</dbReference>
<dbReference type="AlphaFoldDB" id="A0A1R3FVL2"/>
<accession>A0A1R3FVL2</accession>
<dbReference type="InterPro" id="IPR039647">
    <property type="entry name" value="EF_hand_pair_protein_CML-like"/>
</dbReference>
<sequence length="171" mass="18632">MSTTTPSEETNTTQRTSLYLENTAELEKVFNQFDANKDGKISVSELADVLKAMGSSYSSEELERVMEDIDTDKDGFISLSEFSTLCRSPSDAVAAASELRDAFDLYDQDKNGLISANELHLVLNRLGMKCSVDDCARMIQSVDSDGDGNVNFAEFEKMMSASVPANAGSQP</sequence>
<evidence type="ECO:0000256" key="5">
    <source>
        <dbReference type="ARBA" id="ARBA00022990"/>
    </source>
</evidence>
<dbReference type="FunFam" id="1.10.238.10:FF:000203">
    <property type="entry name" value="Probable calcium-binding protein CML27"/>
    <property type="match status" value="1"/>
</dbReference>
<dbReference type="EMBL" id="AWWV01016341">
    <property type="protein sequence ID" value="OMO49897.1"/>
    <property type="molecule type" value="Genomic_DNA"/>
</dbReference>
<evidence type="ECO:0000259" key="6">
    <source>
        <dbReference type="PROSITE" id="PS50222"/>
    </source>
</evidence>
<proteinExistence type="predicted"/>
<keyword evidence="8" id="KW-1185">Reference proteome</keyword>
<keyword evidence="3" id="KW-0677">Repeat</keyword>
<dbReference type="SUPFAM" id="SSF47473">
    <property type="entry name" value="EF-hand"/>
    <property type="match status" value="1"/>
</dbReference>
<dbReference type="PROSITE" id="PS00018">
    <property type="entry name" value="EF_HAND_1"/>
    <property type="match status" value="4"/>
</dbReference>
<feature type="domain" description="EF-hand" evidence="6">
    <location>
        <begin position="130"/>
        <end position="165"/>
    </location>
</feature>
<keyword evidence="5" id="KW-0007">Acetylation</keyword>